<reference evidence="2 3" key="1">
    <citation type="submission" date="2021-07" db="EMBL/GenBank/DDBJ databases">
        <title>Genomic diversity and antimicrobial resistance of Prevotella spp. isolated from chronic lung disease airways.</title>
        <authorList>
            <person name="Webb K.A."/>
            <person name="Olagoke O.S."/>
            <person name="Baird T."/>
            <person name="Neill J."/>
            <person name="Pham A."/>
            <person name="Wells T.J."/>
            <person name="Ramsay K.A."/>
            <person name="Bell S.C."/>
            <person name="Sarovich D.S."/>
            <person name="Price E.P."/>
        </authorList>
    </citation>
    <scope>NUCLEOTIDE SEQUENCE [LARGE SCALE GENOMIC DNA]</scope>
    <source>
        <strain evidence="2 3">SCHI0027.S.6</strain>
    </source>
</reference>
<feature type="region of interest" description="Disordered" evidence="1">
    <location>
        <begin position="16"/>
        <end position="41"/>
    </location>
</feature>
<protein>
    <submittedName>
        <fullName evidence="2">Uncharacterized protein</fullName>
    </submittedName>
</protein>
<accession>A0ABS6Y5P2</accession>
<evidence type="ECO:0000313" key="3">
    <source>
        <dbReference type="Proteomes" id="UP000812077"/>
    </source>
</evidence>
<dbReference type="Proteomes" id="UP000812077">
    <property type="component" value="Unassembled WGS sequence"/>
</dbReference>
<name>A0ABS6Y5P2_9BACT</name>
<evidence type="ECO:0000256" key="1">
    <source>
        <dbReference type="SAM" id="MobiDB-lite"/>
    </source>
</evidence>
<comment type="caution">
    <text evidence="2">The sequence shown here is derived from an EMBL/GenBank/DDBJ whole genome shotgun (WGS) entry which is preliminary data.</text>
</comment>
<dbReference type="EMBL" id="JAHXCP010000009">
    <property type="protein sequence ID" value="MBW4754802.1"/>
    <property type="molecule type" value="Genomic_DNA"/>
</dbReference>
<organism evidence="2 3">
    <name type="scientific">Prevotella melaninogenica</name>
    <dbReference type="NCBI Taxonomy" id="28132"/>
    <lineage>
        <taxon>Bacteria</taxon>
        <taxon>Pseudomonadati</taxon>
        <taxon>Bacteroidota</taxon>
        <taxon>Bacteroidia</taxon>
        <taxon>Bacteroidales</taxon>
        <taxon>Prevotellaceae</taxon>
        <taxon>Prevotella</taxon>
    </lineage>
</organism>
<gene>
    <name evidence="2" type="ORF">KZO77_07060</name>
</gene>
<keyword evidence="3" id="KW-1185">Reference proteome</keyword>
<evidence type="ECO:0000313" key="2">
    <source>
        <dbReference type="EMBL" id="MBW4754802.1"/>
    </source>
</evidence>
<proteinExistence type="predicted"/>
<sequence length="77" mass="8650">MNMICNCPVLYVRDVRPSDSSSPVRISASRGRNLSSPKKRARSGETFLQFVEIGSGVFTNTITSVSKDNWLWIEKDL</sequence>
<feature type="compositionally biased region" description="Polar residues" evidence="1">
    <location>
        <begin position="18"/>
        <end position="36"/>
    </location>
</feature>